<reference evidence="1 2" key="1">
    <citation type="journal article" date="2013" name="Mar. Genomics">
        <title>Expression of sulfatases in Rhodopirellula baltica and the diversity of sulfatases in the genus Rhodopirellula.</title>
        <authorList>
            <person name="Wegner C.E."/>
            <person name="Richter-Heitmann T."/>
            <person name="Klindworth A."/>
            <person name="Klockow C."/>
            <person name="Richter M."/>
            <person name="Achstetter T."/>
            <person name="Glockner F.O."/>
            <person name="Harder J."/>
        </authorList>
    </citation>
    <scope>NUCLEOTIDE SEQUENCE [LARGE SCALE GENOMIC DNA]</scope>
    <source>
        <strain evidence="1 2">SM1</strain>
    </source>
</reference>
<dbReference type="Proteomes" id="UP000011991">
    <property type="component" value="Unassembled WGS sequence"/>
</dbReference>
<keyword evidence="2" id="KW-1185">Reference proteome</keyword>
<dbReference type="PATRIC" id="fig|1265738.3.peg.5220"/>
<dbReference type="OrthoDB" id="2664633at2"/>
<protein>
    <submittedName>
        <fullName evidence="1">Uncharacterized protein</fullName>
    </submittedName>
</protein>
<dbReference type="EMBL" id="ANOG01000737">
    <property type="protein sequence ID" value="EMI17908.1"/>
    <property type="molecule type" value="Genomic_DNA"/>
</dbReference>
<evidence type="ECO:0000313" key="1">
    <source>
        <dbReference type="EMBL" id="EMI17908.1"/>
    </source>
</evidence>
<proteinExistence type="predicted"/>
<organism evidence="1 2">
    <name type="scientific">Rhodopirellula maiorica SM1</name>
    <dbReference type="NCBI Taxonomy" id="1265738"/>
    <lineage>
        <taxon>Bacteria</taxon>
        <taxon>Pseudomonadati</taxon>
        <taxon>Planctomycetota</taxon>
        <taxon>Planctomycetia</taxon>
        <taxon>Pirellulales</taxon>
        <taxon>Pirellulaceae</taxon>
        <taxon>Novipirellula</taxon>
    </lineage>
</organism>
<dbReference type="AlphaFoldDB" id="M5REL7"/>
<gene>
    <name evidence="1" type="ORF">RMSM_05194</name>
</gene>
<name>M5REL7_9BACT</name>
<evidence type="ECO:0000313" key="2">
    <source>
        <dbReference type="Proteomes" id="UP000011991"/>
    </source>
</evidence>
<dbReference type="RefSeq" id="WP_008702565.1">
    <property type="nucleotide sequence ID" value="NZ_ANOG01000737.1"/>
</dbReference>
<sequence>MGLFSRLKKNVRRTPKTRRRRRLQAECLEDRRLLANLNFAASGQVIYGGGNGVDNNLSISVSGNTYTYTDTAETINFINAPGTTSGNGTNTVTFDATTAAVAINRLVVNTNAGNDVVSVSGIRGGAEGLEIRGTGSADTVNISGNLGTAGNRIGSYGVNIAASQINLGADIFTNNLDVILGAAMSGTPIALTASSEIDAGNATVEVNAGGVGISGATANLTIDGGSVQTRGPINLTGASDINLNAINLLQLGQAGATSEVTSGTGNVALSGGTQVALTDSVSSTGGSISITSPSSTMSNSAGAISGTGVTVSGALTNTTANTTDIDATAGDVSIGGNLASTAIVDVDASGNANFDGGVAATDIQVTAATVNATTFQASAGDVAVSGPTTFDGVGDVLVNSTGSVTFDNSITGNTSNLSLQAPTLVSVGGAITNVANLNVLGNGGALASAQLDSAESRNINVNATAIGLSSFLAANFAGGGSVNLTGAVTLNGAGINITSGGDAGESITITGAVNGSAVDSNALALNAGNFGDVAVTGSIGNLVRLDSLSARGDTVTLQAVNVANDLTVLGGNIRLQGAVTGGGTGTATFAPAVPGRTLDFFNNPAHTRVGVNTRITANTLSNIAGGAFDKFQFGDAATGIVRIHPNVDNSVPAGAMNLPTDTEFEAGAIIVSEDIQQNANTLTFETDNLAIYRVAAGTGDVEINKKTPGGVLELRGNLAANTNWGTNDITINAVGATVNAPAAGADLAVLGLTNQPQVNLGGPNASLTINADTLNALASSAIVSSGNLALNVDTIDLTGGVQNAGPGVVTLGNPGAMVENIGGGPFSILLQNGSDLTLRGFDGNGGSLNIRGVGGQLGTVSLGTISDTGALSLGTSSSNDATVLNVNGNITASSIVLRGDMINTGAMGVGVTLDSTDGNISLAGPVSVMRNTTLNNTSGLATGFVRIDGAIENAGVPAWSLDINAGVGSIVFAGAVGQGSALSSMTLVSGGINFLTVPITVEGAFSWTVGVTGNGVNDRIIRAGSGEITSNSGNVDLEADVLQGLTIGVNVKAPNGTVTLIERGAGD</sequence>
<comment type="caution">
    <text evidence="1">The sequence shown here is derived from an EMBL/GenBank/DDBJ whole genome shotgun (WGS) entry which is preliminary data.</text>
</comment>
<accession>M5REL7</accession>